<dbReference type="CDD" id="cd08701">
    <property type="entry name" value="FMT_C_HypX"/>
    <property type="match status" value="1"/>
</dbReference>
<gene>
    <name evidence="3" type="primary">hoxX</name>
    <name evidence="3" type="ORF">HCR_07980</name>
</gene>
<name>A0ABN6WTS3_9BACT</name>
<dbReference type="InterPro" id="IPR036477">
    <property type="entry name" value="Formyl_transf_N_sf"/>
</dbReference>
<dbReference type="RefSeq" id="WP_286337678.1">
    <property type="nucleotide sequence ID" value="NZ_AP027370.1"/>
</dbReference>
<dbReference type="InterPro" id="IPR005793">
    <property type="entry name" value="Formyl_trans_C"/>
</dbReference>
<reference evidence="3 4" key="1">
    <citation type="submission" date="2023-03" db="EMBL/GenBank/DDBJ databases">
        <title>Description of Hydrogenimonas sp. ISO32.</title>
        <authorList>
            <person name="Mino S."/>
            <person name="Fukazawa S."/>
            <person name="Sawabe T."/>
        </authorList>
    </citation>
    <scope>NUCLEOTIDE SEQUENCE [LARGE SCALE GENOMIC DNA]</scope>
    <source>
        <strain evidence="3 4">ISO32</strain>
    </source>
</reference>
<dbReference type="SUPFAM" id="SSF52096">
    <property type="entry name" value="ClpP/crotonase"/>
    <property type="match status" value="1"/>
</dbReference>
<dbReference type="Pfam" id="PF00378">
    <property type="entry name" value="ECH_1"/>
    <property type="match status" value="1"/>
</dbReference>
<dbReference type="SUPFAM" id="SSF53328">
    <property type="entry name" value="Formyltransferase"/>
    <property type="match status" value="1"/>
</dbReference>
<dbReference type="InterPro" id="IPR011034">
    <property type="entry name" value="Formyl_transferase-like_C_sf"/>
</dbReference>
<evidence type="ECO:0000256" key="1">
    <source>
        <dbReference type="SAM" id="Coils"/>
    </source>
</evidence>
<accession>A0ABN6WTS3</accession>
<dbReference type="PANTHER" id="PTHR43388:SF1">
    <property type="entry name" value="HYDROGENASE MATURATION FACTOR HOXX"/>
    <property type="match status" value="1"/>
</dbReference>
<evidence type="ECO:0000313" key="4">
    <source>
        <dbReference type="Proteomes" id="UP001321445"/>
    </source>
</evidence>
<dbReference type="Gene3D" id="3.90.226.10">
    <property type="entry name" value="2-enoyl-CoA Hydratase, Chain A, domain 1"/>
    <property type="match status" value="1"/>
</dbReference>
<dbReference type="PANTHER" id="PTHR43388">
    <property type="entry name" value="HYDROGENASE MATURATION FACTOR HOXX"/>
    <property type="match status" value="1"/>
</dbReference>
<proteinExistence type="predicted"/>
<protein>
    <submittedName>
        <fullName evidence="3">Hydrogenase maturation protein</fullName>
    </submittedName>
</protein>
<dbReference type="Proteomes" id="UP001321445">
    <property type="component" value="Chromosome"/>
</dbReference>
<dbReference type="EMBL" id="AP027370">
    <property type="protein sequence ID" value="BDY12486.1"/>
    <property type="molecule type" value="Genomic_DNA"/>
</dbReference>
<keyword evidence="1" id="KW-0175">Coiled coil</keyword>
<feature type="domain" description="Formyl transferase C-terminal" evidence="2">
    <location>
        <begin position="167"/>
        <end position="261"/>
    </location>
</feature>
<feature type="coiled-coil region" evidence="1">
    <location>
        <begin position="477"/>
        <end position="507"/>
    </location>
</feature>
<evidence type="ECO:0000259" key="2">
    <source>
        <dbReference type="Pfam" id="PF02911"/>
    </source>
</evidence>
<evidence type="ECO:0000313" key="3">
    <source>
        <dbReference type="EMBL" id="BDY12486.1"/>
    </source>
</evidence>
<dbReference type="CDD" id="cd06558">
    <property type="entry name" value="crotonase-like"/>
    <property type="match status" value="1"/>
</dbReference>
<organism evidence="3 4">
    <name type="scientific">Hydrogenimonas cancrithermarum</name>
    <dbReference type="NCBI Taxonomy" id="2993563"/>
    <lineage>
        <taxon>Bacteria</taxon>
        <taxon>Pseudomonadati</taxon>
        <taxon>Campylobacterota</taxon>
        <taxon>Epsilonproteobacteria</taxon>
        <taxon>Campylobacterales</taxon>
        <taxon>Hydrogenimonadaceae</taxon>
        <taxon>Hydrogenimonas</taxon>
    </lineage>
</organism>
<dbReference type="SUPFAM" id="SSF50486">
    <property type="entry name" value="FMT C-terminal domain-like"/>
    <property type="match status" value="1"/>
</dbReference>
<dbReference type="Gene3D" id="3.40.50.12230">
    <property type="match status" value="1"/>
</dbReference>
<sequence length="552" mass="63283">MKILLLCTTFNSLTQAVYTSLLERGDTVAVAFALDEAQMIEEIEAFGPDLLLCPFLKRYLPPAIYERYPTFVFHPGPRGDRGPNALEYALLHHEKRWGSVWLKANEHYDGGDIYSEAEFSVRPTYKASLYRREVVRSAVEMLEPLFEAVEKERCIPQILNPLHRAFTQADRKIDWKSDTTEKIVEKIYLSDSHPGVLDEILGVPCYLYGAHREEKLRGEPKALLAKRDGAICLGTIDGAVWVSHLKEPGRFKLPATYVLKSRLRGVREHRLPLIFDRSYETFYEIGVDRDDRVAYLYFNFHNGAMSSEQCIRLKYAVEYLKDTCDLLVLMGGEDFFSNGIHLNILEESQKQGEDGWSNINAMNNLIRSILFCDEIPTVASFGRNAGAGGVFLGLACDIVVAREGVVFNPHYKTLGLSGSEYHTYTLPRRVGKERAQSLLEEALPIGAAQAKTIGMVDELFPDAGYDERLQRFCKALIEEEDRYYDLLDAKRDRLEAEEDVIDACKEAELERMYPEFWESDSPFHMLRREFVYKLCPRRTPERLKYPKRIAHA</sequence>
<dbReference type="InterPro" id="IPR047180">
    <property type="entry name" value="HoxX-like"/>
</dbReference>
<dbReference type="Pfam" id="PF02911">
    <property type="entry name" value="Formyl_trans_C"/>
    <property type="match status" value="1"/>
</dbReference>
<dbReference type="InterPro" id="IPR029045">
    <property type="entry name" value="ClpP/crotonase-like_dom_sf"/>
</dbReference>
<dbReference type="InterPro" id="IPR001753">
    <property type="entry name" value="Enoyl-CoA_hydra/iso"/>
</dbReference>
<keyword evidence="4" id="KW-1185">Reference proteome</keyword>